<dbReference type="InterPro" id="IPR013665">
    <property type="entry name" value="Sfi1_dom"/>
</dbReference>
<reference evidence="3 4" key="1">
    <citation type="journal article" date="2020" name="Microbiol. Resour. Announc.">
        <title>Draft Genome Sequence of a Cladosporium Species Isolated from the Mesophotic Ascidian Didemnum maculosum.</title>
        <authorList>
            <person name="Gioti A."/>
            <person name="Siaperas R."/>
            <person name="Nikolaivits E."/>
            <person name="Le Goff G."/>
            <person name="Ouazzani J."/>
            <person name="Kotoulas G."/>
            <person name="Topakas E."/>
        </authorList>
    </citation>
    <scope>NUCLEOTIDE SEQUENCE [LARGE SCALE GENOMIC DNA]</scope>
    <source>
        <strain evidence="3 4">TM138-S3</strain>
    </source>
</reference>
<dbReference type="AlphaFoldDB" id="A0AB34KM73"/>
<feature type="region of interest" description="Disordered" evidence="1">
    <location>
        <begin position="866"/>
        <end position="920"/>
    </location>
</feature>
<evidence type="ECO:0000259" key="2">
    <source>
        <dbReference type="Pfam" id="PF08457"/>
    </source>
</evidence>
<comment type="caution">
    <text evidence="3">The sequence shown here is derived from an EMBL/GenBank/DDBJ whole genome shotgun (WGS) entry which is preliminary data.</text>
</comment>
<dbReference type="GeneID" id="96006846"/>
<dbReference type="RefSeq" id="XP_069229328.1">
    <property type="nucleotide sequence ID" value="XM_069374008.1"/>
</dbReference>
<evidence type="ECO:0000313" key="4">
    <source>
        <dbReference type="Proteomes" id="UP000803884"/>
    </source>
</evidence>
<feature type="compositionally biased region" description="Basic and acidic residues" evidence="1">
    <location>
        <begin position="185"/>
        <end position="196"/>
    </location>
</feature>
<feature type="region of interest" description="Disordered" evidence="1">
    <location>
        <begin position="101"/>
        <end position="216"/>
    </location>
</feature>
<name>A0AB34KM73_9PEZI</name>
<evidence type="ECO:0000256" key="1">
    <source>
        <dbReference type="SAM" id="MobiDB-lite"/>
    </source>
</evidence>
<accession>A0AB34KM73</accession>
<dbReference type="EMBL" id="JAAQHG020000015">
    <property type="protein sequence ID" value="KAL1586223.1"/>
    <property type="molecule type" value="Genomic_DNA"/>
</dbReference>
<dbReference type="Proteomes" id="UP000803884">
    <property type="component" value="Unassembled WGS sequence"/>
</dbReference>
<feature type="region of interest" description="Disordered" evidence="1">
    <location>
        <begin position="1008"/>
        <end position="1041"/>
    </location>
</feature>
<protein>
    <recommendedName>
        <fullName evidence="2">Sfi1 spindle body domain-containing protein</fullName>
    </recommendedName>
</protein>
<proteinExistence type="predicted"/>
<organism evidence="3 4">
    <name type="scientific">Cladosporium halotolerans</name>
    <dbReference type="NCBI Taxonomy" id="1052096"/>
    <lineage>
        <taxon>Eukaryota</taxon>
        <taxon>Fungi</taxon>
        <taxon>Dikarya</taxon>
        <taxon>Ascomycota</taxon>
        <taxon>Pezizomycotina</taxon>
        <taxon>Dothideomycetes</taxon>
        <taxon>Dothideomycetidae</taxon>
        <taxon>Cladosporiales</taxon>
        <taxon>Cladosporiaceae</taxon>
        <taxon>Cladosporium</taxon>
    </lineage>
</organism>
<feature type="compositionally biased region" description="Acidic residues" evidence="1">
    <location>
        <begin position="103"/>
        <end position="115"/>
    </location>
</feature>
<feature type="compositionally biased region" description="Acidic residues" evidence="1">
    <location>
        <begin position="1024"/>
        <end position="1033"/>
    </location>
</feature>
<feature type="domain" description="Sfi1 spindle body" evidence="2">
    <location>
        <begin position="289"/>
        <end position="857"/>
    </location>
</feature>
<feature type="compositionally biased region" description="Polar residues" evidence="1">
    <location>
        <begin position="890"/>
        <end position="910"/>
    </location>
</feature>
<keyword evidence="4" id="KW-1185">Reference proteome</keyword>
<evidence type="ECO:0000313" key="3">
    <source>
        <dbReference type="EMBL" id="KAL1586223.1"/>
    </source>
</evidence>
<dbReference type="Pfam" id="PF08457">
    <property type="entry name" value="Sfi1"/>
    <property type="match status" value="1"/>
</dbReference>
<gene>
    <name evidence="3" type="ORF">WHR41_05403</name>
</gene>
<sequence>MNGNDEELALGEISDDDIILLEQIVRRAEARPPHTKINLALTDAYKAVFAEKGIDTRHDKVIFNWILVTSKRCANAFASEGEVNFLGQLHELLATKGITLEPTDADAESEPDQDYSDSMPNGQDRPKGGRVVSFEEPPGEATWPSEPSEEIYGHTPEGKGLSKRPQTPGRPYYEQPPLSSEIDTDETRPSETDRYDPPSLRDTSDPDGPPDSGMFHATLTEDEQASQLDVTMGAFLTTKDIRTKRRYLHILYDAFVEQLGRDVPANAIAVAHDARTLLRQAWDQWQLAMQARRDERRQEEEFERMERRAVWFRSLMLAQKSFEHWHARQLALKTKTFRASQLLLAMRYFRRWREITIENNLKARQILMRKFLDKWRHQTVFRRLISDQATARYEERLEKRLYRSWFWQFCSRRVEAGREQRLEHRLLSHWRESSRHVQAMTDRAETFMSHRLLNETFSALRLRLSQLQQASASAQSFCDRKIRSSCLETIRIQGRLKPLEETMTLRVTLTLQRKAFKVWHLHLSLTRQAAEVDRKRVLHDAWRSWNDGLRTRALGQRIDERILIDSLYKWVLQERLSLFRRAADSRLLRHGLLTLHGAFIEIEADLEEQAAAFAVHQKRRRLASTMIRLNIALRHREDAERAALEFANSRALPDVLSEWKEKTKHARQLAVWAADARWYCLCSSTFKTWRTRTTEHQHQRRRDAYVQIRARVKRNMARKCFTSWRTQGMQIRSMQQEAERRAQVRLFAIGTQGFDQWRELTAEQQNRNLEAVDVDRKRLVASVLSAMSMRHAQVQDLNQHAVAYRLDTNRALQAWVWKRLEWARFTASRNTQTAEALLARNHDQHVKQMLRVWFAKAVAAREAKKNSYEPFDEPESPSIRASQVKERSTSRFSASRPTSYTPKTPAYMQTPSRSRRPGRLRLIPTPAPGTPFGLDPGYMTTTPAPLTAGGNGSSPMAGVVPGLTPQITPFSRKLRAGGFGSVPPSALKTSVFGRPGASIGTGKSVRFAKAGRFSQSTAGRIEDPQEDEEGEDEREFHFKRS</sequence>